<dbReference type="EMBL" id="LT670818">
    <property type="protein sequence ID" value="SHH07950.1"/>
    <property type="molecule type" value="Genomic_DNA"/>
</dbReference>
<evidence type="ECO:0000256" key="1">
    <source>
        <dbReference type="SAM" id="MobiDB-lite"/>
    </source>
</evidence>
<reference evidence="3 4" key="1">
    <citation type="submission" date="2016-11" db="EMBL/GenBank/DDBJ databases">
        <authorList>
            <person name="Jaros S."/>
            <person name="Januszkiewicz K."/>
            <person name="Wedrychowicz H."/>
        </authorList>
    </citation>
    <scope>NUCLEOTIDE SEQUENCE [LARGE SCALE GENOMIC DNA]</scope>
    <source>
        <strain evidence="3 4">GAS242</strain>
    </source>
</reference>
<organism evidence="3 4">
    <name type="scientific">Bradyrhizobium erythrophlei</name>
    <dbReference type="NCBI Taxonomy" id="1437360"/>
    <lineage>
        <taxon>Bacteria</taxon>
        <taxon>Pseudomonadati</taxon>
        <taxon>Pseudomonadota</taxon>
        <taxon>Alphaproteobacteria</taxon>
        <taxon>Hyphomicrobiales</taxon>
        <taxon>Nitrobacteraceae</taxon>
        <taxon>Bradyrhizobium</taxon>
    </lineage>
</organism>
<accession>A0A1M5Q1Y3</accession>
<feature type="transmembrane region" description="Helical" evidence="2">
    <location>
        <begin position="71"/>
        <end position="93"/>
    </location>
</feature>
<evidence type="ECO:0000256" key="2">
    <source>
        <dbReference type="SAM" id="Phobius"/>
    </source>
</evidence>
<keyword evidence="2" id="KW-1133">Transmembrane helix</keyword>
<dbReference type="InterPro" id="IPR021741">
    <property type="entry name" value="DUF3311"/>
</dbReference>
<name>A0A1M5Q1Y3_9BRAD</name>
<evidence type="ECO:0000313" key="3">
    <source>
        <dbReference type="EMBL" id="SHH07950.1"/>
    </source>
</evidence>
<dbReference type="PANTHER" id="PTHR40034">
    <property type="entry name" value="BSL5891 PROTEIN"/>
    <property type="match status" value="1"/>
</dbReference>
<protein>
    <submittedName>
        <fullName evidence="3">Uncharacterized protein</fullName>
    </submittedName>
</protein>
<feature type="transmembrane region" description="Helical" evidence="2">
    <location>
        <begin position="41"/>
        <end position="59"/>
    </location>
</feature>
<gene>
    <name evidence="3" type="ORF">SAMN05444169_5627</name>
</gene>
<dbReference type="Proteomes" id="UP000190675">
    <property type="component" value="Chromosome I"/>
</dbReference>
<sequence length="96" mass="11067">MNFRGGESIPPAAEQRRIRLPGSALGGTTSESRRKRRGWNWWYLLLLVPFVAVLWPPFYNRAEPAWIGMPFFYWYQLLWVIVGAALTAIVHFATGD</sequence>
<dbReference type="Pfam" id="PF11755">
    <property type="entry name" value="DUF3311"/>
    <property type="match status" value="1"/>
</dbReference>
<dbReference type="AlphaFoldDB" id="A0A1M5Q1Y3"/>
<feature type="region of interest" description="Disordered" evidence="1">
    <location>
        <begin position="1"/>
        <end position="34"/>
    </location>
</feature>
<evidence type="ECO:0000313" key="4">
    <source>
        <dbReference type="Proteomes" id="UP000190675"/>
    </source>
</evidence>
<keyword evidence="2" id="KW-0472">Membrane</keyword>
<keyword evidence="2" id="KW-0812">Transmembrane</keyword>
<proteinExistence type="predicted"/>
<dbReference type="PANTHER" id="PTHR40034:SF1">
    <property type="entry name" value="BSL5891 PROTEIN"/>
    <property type="match status" value="1"/>
</dbReference>